<organism evidence="1 2">
    <name type="scientific">Pseudomarimonas arenosa</name>
    <dbReference type="NCBI Taxonomy" id="2774145"/>
    <lineage>
        <taxon>Bacteria</taxon>
        <taxon>Pseudomonadati</taxon>
        <taxon>Pseudomonadota</taxon>
        <taxon>Gammaproteobacteria</taxon>
        <taxon>Lysobacterales</taxon>
        <taxon>Lysobacteraceae</taxon>
        <taxon>Pseudomarimonas</taxon>
    </lineage>
</organism>
<reference evidence="1 2" key="1">
    <citation type="submission" date="2020-09" db="EMBL/GenBank/DDBJ databases">
        <title>Pseudoxanthomonas sp. CAU 1598 isolated from sand of Yaerae Beach.</title>
        <authorList>
            <person name="Kim W."/>
        </authorList>
    </citation>
    <scope>NUCLEOTIDE SEQUENCE [LARGE SCALE GENOMIC DNA]</scope>
    <source>
        <strain evidence="1 2">CAU 1598</strain>
    </source>
</reference>
<evidence type="ECO:0000313" key="2">
    <source>
        <dbReference type="Proteomes" id="UP000613768"/>
    </source>
</evidence>
<proteinExistence type="predicted"/>
<sequence>MKYLTRMLALTRFLLLRKQWKDIRGVLNLLTRDQENVLGAMVYGELQRAAKHPVPRFYASQQMEAYSPWGDALTAAWDKICSDEPQVQLRGLAVWLAVAFHETHNAALPMLSRLNSEISDSVARYRQLHERLLAIRAAA</sequence>
<keyword evidence="2" id="KW-1185">Reference proteome</keyword>
<name>A0AAW3ZPQ3_9GAMM</name>
<protein>
    <submittedName>
        <fullName evidence="1">Uncharacterized protein</fullName>
    </submittedName>
</protein>
<gene>
    <name evidence="1" type="ORF">IFO71_15535</name>
</gene>
<dbReference type="EMBL" id="JACYTR010000042">
    <property type="protein sequence ID" value="MBD8527154.1"/>
    <property type="molecule type" value="Genomic_DNA"/>
</dbReference>
<dbReference type="Proteomes" id="UP000613768">
    <property type="component" value="Unassembled WGS sequence"/>
</dbReference>
<comment type="caution">
    <text evidence="1">The sequence shown here is derived from an EMBL/GenBank/DDBJ whole genome shotgun (WGS) entry which is preliminary data.</text>
</comment>
<evidence type="ECO:0000313" key="1">
    <source>
        <dbReference type="EMBL" id="MBD8527154.1"/>
    </source>
</evidence>
<accession>A0AAW3ZPQ3</accession>
<dbReference type="AlphaFoldDB" id="A0AAW3ZPQ3"/>
<dbReference type="RefSeq" id="WP_192030576.1">
    <property type="nucleotide sequence ID" value="NZ_JACYTR010000042.1"/>
</dbReference>